<keyword evidence="6 7" id="KW-0472">Membrane</keyword>
<dbReference type="InterPro" id="IPR025105">
    <property type="entry name" value="DUF4010"/>
</dbReference>
<keyword evidence="11" id="KW-1185">Reference proteome</keyword>
<feature type="transmembrane region" description="Helical" evidence="7">
    <location>
        <begin position="95"/>
        <end position="126"/>
    </location>
</feature>
<feature type="transmembrane region" description="Helical" evidence="7">
    <location>
        <begin position="147"/>
        <end position="164"/>
    </location>
</feature>
<evidence type="ECO:0000259" key="9">
    <source>
        <dbReference type="Pfam" id="PF13194"/>
    </source>
</evidence>
<dbReference type="InterPro" id="IPR049177">
    <property type="entry name" value="MgtC_SapB_SrpB_YhiD_N"/>
</dbReference>
<dbReference type="Proteomes" id="UP000268313">
    <property type="component" value="Unassembled WGS sequence"/>
</dbReference>
<keyword evidence="3" id="KW-1003">Cell membrane</keyword>
<evidence type="ECO:0000256" key="2">
    <source>
        <dbReference type="ARBA" id="ARBA00009298"/>
    </source>
</evidence>
<dbReference type="PANTHER" id="PTHR39084">
    <property type="entry name" value="MEMBRANE PROTEIN-RELATED"/>
    <property type="match status" value="1"/>
</dbReference>
<feature type="transmembrane region" description="Helical" evidence="7">
    <location>
        <begin position="305"/>
        <end position="327"/>
    </location>
</feature>
<evidence type="ECO:0000256" key="4">
    <source>
        <dbReference type="ARBA" id="ARBA00022692"/>
    </source>
</evidence>
<feature type="transmembrane region" description="Helical" evidence="7">
    <location>
        <begin position="176"/>
        <end position="195"/>
    </location>
</feature>
<evidence type="ECO:0000256" key="5">
    <source>
        <dbReference type="ARBA" id="ARBA00022989"/>
    </source>
</evidence>
<feature type="transmembrane region" description="Helical" evidence="7">
    <location>
        <begin position="45"/>
        <end position="75"/>
    </location>
</feature>
<proteinExistence type="inferred from homology"/>
<dbReference type="PANTHER" id="PTHR39084:SF1">
    <property type="entry name" value="DUF4010 DOMAIN-CONTAINING PROTEIN"/>
    <property type="match status" value="1"/>
</dbReference>
<dbReference type="GO" id="GO:0005886">
    <property type="term" value="C:plasma membrane"/>
    <property type="evidence" value="ECO:0007669"/>
    <property type="project" value="UniProtKB-SubCell"/>
</dbReference>
<feature type="transmembrane region" description="Helical" evidence="7">
    <location>
        <begin position="368"/>
        <end position="389"/>
    </location>
</feature>
<evidence type="ECO:0000313" key="10">
    <source>
        <dbReference type="EMBL" id="RKG99943.1"/>
    </source>
</evidence>
<dbReference type="RefSeq" id="WP_120605088.1">
    <property type="nucleotide sequence ID" value="NZ_JABFJX010000145.1"/>
</dbReference>
<evidence type="ECO:0000256" key="7">
    <source>
        <dbReference type="SAM" id="Phobius"/>
    </source>
</evidence>
<feature type="domain" description="DUF4010" evidence="9">
    <location>
        <begin position="182"/>
        <end position="390"/>
    </location>
</feature>
<evidence type="ECO:0000313" key="11">
    <source>
        <dbReference type="Proteomes" id="UP000268313"/>
    </source>
</evidence>
<dbReference type="PRINTS" id="PR01837">
    <property type="entry name" value="MGTCSAPBPROT"/>
</dbReference>
<dbReference type="InterPro" id="IPR003416">
    <property type="entry name" value="MgtC/SapB/SrpB/YhiD_fam"/>
</dbReference>
<evidence type="ECO:0000256" key="6">
    <source>
        <dbReference type="ARBA" id="ARBA00023136"/>
    </source>
</evidence>
<feature type="transmembrane region" description="Helical" evidence="7">
    <location>
        <begin position="16"/>
        <end position="33"/>
    </location>
</feature>
<accession>A0A3A8KDP8</accession>
<comment type="subcellular location">
    <subcellularLocation>
        <location evidence="1">Cell membrane</location>
        <topology evidence="1">Multi-pass membrane protein</topology>
    </subcellularLocation>
</comment>
<dbReference type="Pfam" id="PF02308">
    <property type="entry name" value="MgtC"/>
    <property type="match status" value="1"/>
</dbReference>
<keyword evidence="5 7" id="KW-1133">Transmembrane helix</keyword>
<name>A0A3A8KDP8_9BACT</name>
<feature type="transmembrane region" description="Helical" evidence="7">
    <location>
        <begin position="334"/>
        <end position="356"/>
    </location>
</feature>
<reference evidence="11" key="1">
    <citation type="submission" date="2018-09" db="EMBL/GenBank/DDBJ databases">
        <authorList>
            <person name="Livingstone P.G."/>
            <person name="Whitworth D.E."/>
        </authorList>
    </citation>
    <scope>NUCLEOTIDE SEQUENCE [LARGE SCALE GENOMIC DNA]</scope>
    <source>
        <strain evidence="11">CA043D</strain>
    </source>
</reference>
<comment type="caution">
    <text evidence="10">The sequence shown here is derived from an EMBL/GenBank/DDBJ whole genome shotgun (WGS) entry which is preliminary data.</text>
</comment>
<feature type="domain" description="MgtC/SapB/SrpB/YhiD N-terminal" evidence="8">
    <location>
        <begin position="20"/>
        <end position="133"/>
    </location>
</feature>
<comment type="similarity">
    <text evidence="2">Belongs to the MgtC/SapB family.</text>
</comment>
<gene>
    <name evidence="10" type="ORF">D7X32_25050</name>
</gene>
<dbReference type="AlphaFoldDB" id="A0A3A8KDP8"/>
<evidence type="ECO:0000256" key="1">
    <source>
        <dbReference type="ARBA" id="ARBA00004651"/>
    </source>
</evidence>
<evidence type="ECO:0000256" key="3">
    <source>
        <dbReference type="ARBA" id="ARBA00022475"/>
    </source>
</evidence>
<protein>
    <submittedName>
        <fullName evidence="10">MgtC/SapB family protein</fullName>
    </submittedName>
</protein>
<evidence type="ECO:0000259" key="8">
    <source>
        <dbReference type="Pfam" id="PF02308"/>
    </source>
</evidence>
<dbReference type="EMBL" id="RAWE01000103">
    <property type="protein sequence ID" value="RKG99943.1"/>
    <property type="molecule type" value="Genomic_DNA"/>
</dbReference>
<dbReference type="OrthoDB" id="9813718at2"/>
<sequence length="447" mass="46194">MMEGLPPVVSWPPLQTLMRLTLALAVGLFVGLEREWRGKEAGLRTFGFAALLGGMGGLLGPNFALLSLALLGVLLCFLNWQSLRANGGAELTTSAALLVTGFTGVLCGLGHTVTPAAVGVTTAGLLAWKERLATFSHKITAEELRSAILLAILAFAIYPVLPAQPVDPWGLIEPRAAWVTVILIAAIGFVNYLLWKVFGTHGVEVTGFLGGLVNSTVTVAELANRVRETSGRLLDVAYRGVMLATAAMALRNAVLLGLLSFRALVDSAIPLVLILLSSTGLALMRSRTEAAPGAEPPALPLKSPFSLPSALKFGLIFLALQVVGTVGQTLLGRWGFYAVSALGGLVSSASAVASAASLCANGTISPTTAGVGAIIASLASAAINFILVARVSEQRSLTLRLGRALGVVMLLGLMGAFVQTRLPTFVPADAGGAGLFKPHAPGQPHAD</sequence>
<feature type="transmembrane region" description="Helical" evidence="7">
    <location>
        <begin position="401"/>
        <end position="418"/>
    </location>
</feature>
<dbReference type="Pfam" id="PF13194">
    <property type="entry name" value="DUF4010"/>
    <property type="match status" value="1"/>
</dbReference>
<keyword evidence="4 7" id="KW-0812">Transmembrane</keyword>
<organism evidence="10 11">
    <name type="scientific">Corallococcus carmarthensis</name>
    <dbReference type="NCBI Taxonomy" id="2316728"/>
    <lineage>
        <taxon>Bacteria</taxon>
        <taxon>Pseudomonadati</taxon>
        <taxon>Myxococcota</taxon>
        <taxon>Myxococcia</taxon>
        <taxon>Myxococcales</taxon>
        <taxon>Cystobacterineae</taxon>
        <taxon>Myxococcaceae</taxon>
        <taxon>Corallococcus</taxon>
    </lineage>
</organism>